<evidence type="ECO:0000313" key="1">
    <source>
        <dbReference type="EMBL" id="VDO52968.1"/>
    </source>
</evidence>
<dbReference type="WBParaSite" id="HPLM_0001449501-mRNA-1">
    <property type="protein sequence ID" value="HPLM_0001449501-mRNA-1"/>
    <property type="gene ID" value="HPLM_0001449501"/>
</dbReference>
<accession>A0A0N4WSH6</accession>
<organism evidence="3">
    <name type="scientific">Haemonchus placei</name>
    <name type="common">Barber's pole worm</name>
    <dbReference type="NCBI Taxonomy" id="6290"/>
    <lineage>
        <taxon>Eukaryota</taxon>
        <taxon>Metazoa</taxon>
        <taxon>Ecdysozoa</taxon>
        <taxon>Nematoda</taxon>
        <taxon>Chromadorea</taxon>
        <taxon>Rhabditida</taxon>
        <taxon>Rhabditina</taxon>
        <taxon>Rhabditomorpha</taxon>
        <taxon>Strongyloidea</taxon>
        <taxon>Trichostrongylidae</taxon>
        <taxon>Haemonchus</taxon>
    </lineage>
</organism>
<reference evidence="1 2" key="2">
    <citation type="submission" date="2018-11" db="EMBL/GenBank/DDBJ databases">
        <authorList>
            <consortium name="Pathogen Informatics"/>
        </authorList>
    </citation>
    <scope>NUCLEOTIDE SEQUENCE [LARGE SCALE GENOMIC DNA]</scope>
    <source>
        <strain evidence="1 2">MHpl1</strain>
    </source>
</reference>
<dbReference type="AlphaFoldDB" id="A0A0N4WSH6"/>
<reference evidence="3" key="1">
    <citation type="submission" date="2017-02" db="UniProtKB">
        <authorList>
            <consortium name="WormBaseParasite"/>
        </authorList>
    </citation>
    <scope>IDENTIFICATION</scope>
</reference>
<keyword evidence="2" id="KW-1185">Reference proteome</keyword>
<gene>
    <name evidence="1" type="ORF">HPLM_LOCUS14487</name>
</gene>
<evidence type="ECO:0000313" key="2">
    <source>
        <dbReference type="Proteomes" id="UP000268014"/>
    </source>
</evidence>
<sequence length="53" mass="6063">MTSLSWNQFAFVYSNVGDTEKCEVMKSDIQVTLILCIFSIHQMDIYTNLSVPT</sequence>
<name>A0A0N4WSH6_HAEPC</name>
<evidence type="ECO:0000313" key="3">
    <source>
        <dbReference type="WBParaSite" id="HPLM_0001449501-mRNA-1"/>
    </source>
</evidence>
<proteinExistence type="predicted"/>
<protein>
    <submittedName>
        <fullName evidence="1 3">Uncharacterized protein</fullName>
    </submittedName>
</protein>
<dbReference type="Proteomes" id="UP000268014">
    <property type="component" value="Unassembled WGS sequence"/>
</dbReference>
<dbReference type="EMBL" id="UZAF01018589">
    <property type="protein sequence ID" value="VDO52968.1"/>
    <property type="molecule type" value="Genomic_DNA"/>
</dbReference>